<dbReference type="AlphaFoldDB" id="A0A5N6P3J5"/>
<dbReference type="OrthoDB" id="669838at2759"/>
<evidence type="ECO:0000256" key="5">
    <source>
        <dbReference type="SAM" id="Phobius"/>
    </source>
</evidence>
<keyword evidence="3 5" id="KW-1133">Transmembrane helix</keyword>
<dbReference type="GO" id="GO:0098542">
    <property type="term" value="P:defense response to other organism"/>
    <property type="evidence" value="ECO:0007669"/>
    <property type="project" value="InterPro"/>
</dbReference>
<keyword evidence="2 5" id="KW-0812">Transmembrane</keyword>
<dbReference type="GO" id="GO:0005886">
    <property type="term" value="C:plasma membrane"/>
    <property type="evidence" value="ECO:0007669"/>
    <property type="project" value="TreeGrafter"/>
</dbReference>
<evidence type="ECO:0000256" key="3">
    <source>
        <dbReference type="ARBA" id="ARBA00022989"/>
    </source>
</evidence>
<dbReference type="InterPro" id="IPR044839">
    <property type="entry name" value="NDR1-like"/>
</dbReference>
<dbReference type="EMBL" id="SZYD01000007">
    <property type="protein sequence ID" value="KAD5803378.1"/>
    <property type="molecule type" value="Genomic_DNA"/>
</dbReference>
<reference evidence="7 8" key="1">
    <citation type="submission" date="2019-05" db="EMBL/GenBank/DDBJ databases">
        <title>Mikania micrantha, genome provides insights into the molecular mechanism of rapid growth.</title>
        <authorList>
            <person name="Liu B."/>
        </authorList>
    </citation>
    <scope>NUCLEOTIDE SEQUENCE [LARGE SCALE GENOMIC DNA]</scope>
    <source>
        <strain evidence="7">NLD-2019</strain>
        <tissue evidence="7">Leaf</tissue>
    </source>
</reference>
<keyword evidence="8" id="KW-1185">Reference proteome</keyword>
<feature type="domain" description="Late embryogenesis abundant protein LEA-2 subgroup" evidence="6">
    <location>
        <begin position="80"/>
        <end position="181"/>
    </location>
</feature>
<feature type="transmembrane region" description="Helical" evidence="5">
    <location>
        <begin position="21"/>
        <end position="45"/>
    </location>
</feature>
<comment type="subcellular location">
    <subcellularLocation>
        <location evidence="1">Membrane</location>
        <topology evidence="1">Single-pass membrane protein</topology>
    </subcellularLocation>
</comment>
<dbReference type="Proteomes" id="UP000326396">
    <property type="component" value="Linkage Group LG15"/>
</dbReference>
<evidence type="ECO:0000313" key="8">
    <source>
        <dbReference type="Proteomes" id="UP000326396"/>
    </source>
</evidence>
<evidence type="ECO:0000313" key="7">
    <source>
        <dbReference type="EMBL" id="KAD5803378.1"/>
    </source>
</evidence>
<protein>
    <recommendedName>
        <fullName evidence="6">Late embryogenesis abundant protein LEA-2 subgroup domain-containing protein</fullName>
    </recommendedName>
</protein>
<dbReference type="PANTHER" id="PTHR31234:SF39">
    <property type="entry name" value="HARPIN-INDUCED PROTEIN 1 CONTAINING PROTEIN, EXPRESSED"/>
    <property type="match status" value="1"/>
</dbReference>
<evidence type="ECO:0000259" key="6">
    <source>
        <dbReference type="Pfam" id="PF03168"/>
    </source>
</evidence>
<dbReference type="InterPro" id="IPR004864">
    <property type="entry name" value="LEA_2"/>
</dbReference>
<evidence type="ECO:0000256" key="4">
    <source>
        <dbReference type="ARBA" id="ARBA00023136"/>
    </source>
</evidence>
<dbReference type="PANTHER" id="PTHR31234">
    <property type="entry name" value="LATE EMBRYOGENESIS ABUNDANT (LEA) HYDROXYPROLINE-RICH GLYCOPROTEIN FAMILY"/>
    <property type="match status" value="1"/>
</dbReference>
<sequence>MAKASAPARQRTVIGPRRSMLIKTIITIVLALIVMIGLTILIIWLNIKPKRPIYYISGGSINNYTLTKDHHLYASYNLVLKSFNPNQKMHILYKKMEIKIMYENVELASGVIDAWHQHKIEKREFKLDLVSHNVVLSEAVSGHLKLAKSLNQVVLDLELKSKIKSKLGIWKSRYYHMRVSCVNVVSQFSNSSKGCHGSCNTFL</sequence>
<accession>A0A5N6P3J5</accession>
<proteinExistence type="predicted"/>
<evidence type="ECO:0000256" key="1">
    <source>
        <dbReference type="ARBA" id="ARBA00004167"/>
    </source>
</evidence>
<evidence type="ECO:0000256" key="2">
    <source>
        <dbReference type="ARBA" id="ARBA00022692"/>
    </source>
</evidence>
<comment type="caution">
    <text evidence="7">The sequence shown here is derived from an EMBL/GenBank/DDBJ whole genome shotgun (WGS) entry which is preliminary data.</text>
</comment>
<keyword evidence="4 5" id="KW-0472">Membrane</keyword>
<dbReference type="Pfam" id="PF03168">
    <property type="entry name" value="LEA_2"/>
    <property type="match status" value="1"/>
</dbReference>
<name>A0A5N6P3J5_9ASTR</name>
<organism evidence="7 8">
    <name type="scientific">Mikania micrantha</name>
    <name type="common">bitter vine</name>
    <dbReference type="NCBI Taxonomy" id="192012"/>
    <lineage>
        <taxon>Eukaryota</taxon>
        <taxon>Viridiplantae</taxon>
        <taxon>Streptophyta</taxon>
        <taxon>Embryophyta</taxon>
        <taxon>Tracheophyta</taxon>
        <taxon>Spermatophyta</taxon>
        <taxon>Magnoliopsida</taxon>
        <taxon>eudicotyledons</taxon>
        <taxon>Gunneridae</taxon>
        <taxon>Pentapetalae</taxon>
        <taxon>asterids</taxon>
        <taxon>campanulids</taxon>
        <taxon>Asterales</taxon>
        <taxon>Asteraceae</taxon>
        <taxon>Asteroideae</taxon>
        <taxon>Heliantheae alliance</taxon>
        <taxon>Eupatorieae</taxon>
        <taxon>Mikania</taxon>
    </lineage>
</organism>
<gene>
    <name evidence="7" type="ORF">E3N88_14738</name>
</gene>